<dbReference type="RefSeq" id="WP_144971471.1">
    <property type="nucleotide sequence ID" value="NZ_CP036289.1"/>
</dbReference>
<sequence length="259" mass="29031">MPERDLTSESVVPNSGKSWGLRFSLGAMMVIVALFAGVFGYLSYFRSARCLLSYQVTTLSAEDVDGLKLDFHAIDGSPYRWAFDQEDAIAELTRQRRQIEPPLYEKQLTVAYWPRLADSYTYIRPTTINSATSPFPDYKSGEFAGFWGVRKAGGRLMFRVEAQTSHRQPRVANVEDVSNGRFDEVSGTLAYEGKFPTSKLIFAAPMGNGQVHLFLIQTEEVSAKEPFVHRPGPIDSLENQPDSTTEQHDPQPEAAHNDE</sequence>
<organism evidence="3 4">
    <name type="scientific">Bremerella volcania</name>
    <dbReference type="NCBI Taxonomy" id="2527984"/>
    <lineage>
        <taxon>Bacteria</taxon>
        <taxon>Pseudomonadati</taxon>
        <taxon>Planctomycetota</taxon>
        <taxon>Planctomycetia</taxon>
        <taxon>Pirellulales</taxon>
        <taxon>Pirellulaceae</taxon>
        <taxon>Bremerella</taxon>
    </lineage>
</organism>
<protein>
    <submittedName>
        <fullName evidence="3">Uncharacterized protein</fullName>
    </submittedName>
</protein>
<feature type="transmembrane region" description="Helical" evidence="2">
    <location>
        <begin position="20"/>
        <end position="42"/>
    </location>
</feature>
<evidence type="ECO:0000313" key="4">
    <source>
        <dbReference type="Proteomes" id="UP000318626"/>
    </source>
</evidence>
<keyword evidence="4" id="KW-1185">Reference proteome</keyword>
<dbReference type="KEGG" id="bvo:Pan97_15280"/>
<dbReference type="OrthoDB" id="283093at2"/>
<evidence type="ECO:0000256" key="2">
    <source>
        <dbReference type="SAM" id="Phobius"/>
    </source>
</evidence>
<evidence type="ECO:0000256" key="1">
    <source>
        <dbReference type="SAM" id="MobiDB-lite"/>
    </source>
</evidence>
<reference evidence="4" key="1">
    <citation type="submission" date="2019-02" db="EMBL/GenBank/DDBJ databases">
        <title>Deep-cultivation of Planctomycetes and their phenomic and genomic characterization uncovers novel biology.</title>
        <authorList>
            <person name="Wiegand S."/>
            <person name="Jogler M."/>
            <person name="Boedeker C."/>
            <person name="Pinto D."/>
            <person name="Vollmers J."/>
            <person name="Rivas-Marin E."/>
            <person name="Kohn T."/>
            <person name="Peeters S.H."/>
            <person name="Heuer A."/>
            <person name="Rast P."/>
            <person name="Oberbeckmann S."/>
            <person name="Bunk B."/>
            <person name="Jeske O."/>
            <person name="Meyerdierks A."/>
            <person name="Storesund J.E."/>
            <person name="Kallscheuer N."/>
            <person name="Luecker S."/>
            <person name="Lage O.M."/>
            <person name="Pohl T."/>
            <person name="Merkel B.J."/>
            <person name="Hornburger P."/>
            <person name="Mueller R.-W."/>
            <person name="Bruemmer F."/>
            <person name="Labrenz M."/>
            <person name="Spormann A.M."/>
            <person name="Op den Camp H."/>
            <person name="Overmann J."/>
            <person name="Amann R."/>
            <person name="Jetten M.S.M."/>
            <person name="Mascher T."/>
            <person name="Medema M.H."/>
            <person name="Devos D.P."/>
            <person name="Kaster A.-K."/>
            <person name="Ovreas L."/>
            <person name="Rohde M."/>
            <person name="Galperin M.Y."/>
            <person name="Jogler C."/>
        </authorList>
    </citation>
    <scope>NUCLEOTIDE SEQUENCE [LARGE SCALE GENOMIC DNA]</scope>
    <source>
        <strain evidence="4">Pan97</strain>
    </source>
</reference>
<dbReference type="AlphaFoldDB" id="A0A518C5M1"/>
<proteinExistence type="predicted"/>
<feature type="region of interest" description="Disordered" evidence="1">
    <location>
        <begin position="225"/>
        <end position="259"/>
    </location>
</feature>
<gene>
    <name evidence="3" type="ORF">Pan97_15280</name>
</gene>
<feature type="compositionally biased region" description="Basic and acidic residues" evidence="1">
    <location>
        <begin position="245"/>
        <end position="259"/>
    </location>
</feature>
<dbReference type="Proteomes" id="UP000318626">
    <property type="component" value="Chromosome"/>
</dbReference>
<keyword evidence="2" id="KW-0812">Transmembrane</keyword>
<keyword evidence="2" id="KW-0472">Membrane</keyword>
<evidence type="ECO:0000313" key="3">
    <source>
        <dbReference type="EMBL" id="QDU74519.1"/>
    </source>
</evidence>
<keyword evidence="2" id="KW-1133">Transmembrane helix</keyword>
<name>A0A518C5M1_9BACT</name>
<accession>A0A518C5M1</accession>
<dbReference type="EMBL" id="CP036289">
    <property type="protein sequence ID" value="QDU74519.1"/>
    <property type="molecule type" value="Genomic_DNA"/>
</dbReference>